<evidence type="ECO:0000313" key="2">
    <source>
        <dbReference type="Proteomes" id="UP001501523"/>
    </source>
</evidence>
<accession>A0ABP3U2B4</accession>
<dbReference type="Proteomes" id="UP001501523">
    <property type="component" value="Unassembled WGS sequence"/>
</dbReference>
<proteinExistence type="predicted"/>
<sequence>MIAGNGPAFAFAYRRLAFLAPAFLTRDGSVSATLIDAPDADSAVLTLADIDVEAARALLVRHDLALLLVDDGTPIPGSYWGESEAGVIAHTVYARTDTPVHSLLHEACHLIVAPAEKRAQIHTDASDSQAEEDATCYLQILLADELAGVGRERLMADMDTWGYTFRLGSSRAWFEHDADDARAWLAQRGLLPRCDREHMP</sequence>
<gene>
    <name evidence="1" type="ORF">GCM10009105_30840</name>
</gene>
<evidence type="ECO:0008006" key="3">
    <source>
        <dbReference type="Google" id="ProtNLM"/>
    </source>
</evidence>
<name>A0ABP3U2B4_9GAMM</name>
<evidence type="ECO:0000313" key="1">
    <source>
        <dbReference type="EMBL" id="GAA0720941.1"/>
    </source>
</evidence>
<comment type="caution">
    <text evidence="1">The sequence shown here is derived from an EMBL/GenBank/DDBJ whole genome shotgun (WGS) entry which is preliminary data.</text>
</comment>
<dbReference type="EMBL" id="BAAAEU010000024">
    <property type="protein sequence ID" value="GAA0720941.1"/>
    <property type="molecule type" value="Genomic_DNA"/>
</dbReference>
<reference evidence="2" key="1">
    <citation type="journal article" date="2019" name="Int. J. Syst. Evol. Microbiol.">
        <title>The Global Catalogue of Microorganisms (GCM) 10K type strain sequencing project: providing services to taxonomists for standard genome sequencing and annotation.</title>
        <authorList>
            <consortium name="The Broad Institute Genomics Platform"/>
            <consortium name="The Broad Institute Genome Sequencing Center for Infectious Disease"/>
            <person name="Wu L."/>
            <person name="Ma J."/>
        </authorList>
    </citation>
    <scope>NUCLEOTIDE SEQUENCE [LARGE SCALE GENOMIC DNA]</scope>
    <source>
        <strain evidence="2">JCM 15421</strain>
    </source>
</reference>
<protein>
    <recommendedName>
        <fullName evidence="3">IrrE N-terminal-like domain-containing protein</fullName>
    </recommendedName>
</protein>
<keyword evidence="2" id="KW-1185">Reference proteome</keyword>
<organism evidence="1 2">
    <name type="scientific">Dokdonella soli</name>
    <dbReference type="NCBI Taxonomy" id="529810"/>
    <lineage>
        <taxon>Bacteria</taxon>
        <taxon>Pseudomonadati</taxon>
        <taxon>Pseudomonadota</taxon>
        <taxon>Gammaproteobacteria</taxon>
        <taxon>Lysobacterales</taxon>
        <taxon>Rhodanobacteraceae</taxon>
        <taxon>Dokdonella</taxon>
    </lineage>
</organism>